<accession>A0A9W4UFM4</accession>
<dbReference type="InterPro" id="IPR029063">
    <property type="entry name" value="SAM-dependent_MTases_sf"/>
</dbReference>
<proteinExistence type="predicted"/>
<evidence type="ECO:0000313" key="2">
    <source>
        <dbReference type="Proteomes" id="UP001152607"/>
    </source>
</evidence>
<dbReference type="EMBL" id="CAOQHR010000005">
    <property type="protein sequence ID" value="CAI6334454.1"/>
    <property type="molecule type" value="Genomic_DNA"/>
</dbReference>
<reference evidence="1" key="1">
    <citation type="submission" date="2023-01" db="EMBL/GenBank/DDBJ databases">
        <authorList>
            <person name="Van Ghelder C."/>
            <person name="Rancurel C."/>
        </authorList>
    </citation>
    <scope>NUCLEOTIDE SEQUENCE</scope>
    <source>
        <strain evidence="1">CNCM I-4278</strain>
    </source>
</reference>
<dbReference type="Gene3D" id="3.40.50.150">
    <property type="entry name" value="Vaccinia Virus protein VP39"/>
    <property type="match status" value="1"/>
</dbReference>
<gene>
    <name evidence="1" type="ORF">PDIGIT_LOCUS7514</name>
</gene>
<dbReference type="SUPFAM" id="SSF53335">
    <property type="entry name" value="S-adenosyl-L-methionine-dependent methyltransferases"/>
    <property type="match status" value="1"/>
</dbReference>
<protein>
    <recommendedName>
        <fullName evidence="3">Methyltransferase</fullName>
    </recommendedName>
</protein>
<organism evidence="1 2">
    <name type="scientific">Periconia digitata</name>
    <dbReference type="NCBI Taxonomy" id="1303443"/>
    <lineage>
        <taxon>Eukaryota</taxon>
        <taxon>Fungi</taxon>
        <taxon>Dikarya</taxon>
        <taxon>Ascomycota</taxon>
        <taxon>Pezizomycotina</taxon>
        <taxon>Dothideomycetes</taxon>
        <taxon>Pleosporomycetidae</taxon>
        <taxon>Pleosporales</taxon>
        <taxon>Massarineae</taxon>
        <taxon>Periconiaceae</taxon>
        <taxon>Periconia</taxon>
    </lineage>
</organism>
<name>A0A9W4UFM4_9PLEO</name>
<dbReference type="AlphaFoldDB" id="A0A9W4UFM4"/>
<evidence type="ECO:0008006" key="3">
    <source>
        <dbReference type="Google" id="ProtNLM"/>
    </source>
</evidence>
<sequence length="207" mass="22434">MPTMNESSYFLPVNKVEAERLMMQHTVLIDALGGRLVCAPIDLSKPGLKILDSGTADDTSFYIHNISKPWPETELGTFDLVHQRLTLPGGAPTPLATIVRQLFDLVKPGGWIQLVEAEQTGPDAGSVFHEFLGLVRALFDATGAGWHYADNLKQWLEDAGAVDVHDMTVNMGFGKKNENPDLAAGSARCTAQAMEGLVMHAKSMDAT</sequence>
<comment type="caution">
    <text evidence="1">The sequence shown here is derived from an EMBL/GenBank/DDBJ whole genome shotgun (WGS) entry which is preliminary data.</text>
</comment>
<evidence type="ECO:0000313" key="1">
    <source>
        <dbReference type="EMBL" id="CAI6334454.1"/>
    </source>
</evidence>
<keyword evidence="2" id="KW-1185">Reference proteome</keyword>
<dbReference type="OrthoDB" id="184880at2759"/>
<dbReference type="Proteomes" id="UP001152607">
    <property type="component" value="Unassembled WGS sequence"/>
</dbReference>